<dbReference type="GO" id="GO:0016301">
    <property type="term" value="F:kinase activity"/>
    <property type="evidence" value="ECO:0007669"/>
    <property type="project" value="UniProtKB-KW"/>
</dbReference>
<dbReference type="Pfam" id="PF02518">
    <property type="entry name" value="HATPase_c"/>
    <property type="match status" value="1"/>
</dbReference>
<dbReference type="EMBL" id="JACGWS010000006">
    <property type="protein sequence ID" value="MBC8755380.1"/>
    <property type="molecule type" value="Genomic_DNA"/>
</dbReference>
<keyword evidence="1" id="KW-0812">Transmembrane</keyword>
<dbReference type="SUPFAM" id="SSF55874">
    <property type="entry name" value="ATPase domain of HSP90 chaperone/DNA topoisomerase II/histidine kinase"/>
    <property type="match status" value="1"/>
</dbReference>
<gene>
    <name evidence="4" type="ORF">H2O64_11885</name>
</gene>
<dbReference type="Gene3D" id="3.30.565.10">
    <property type="entry name" value="Histidine kinase-like ATPase, C-terminal domain"/>
    <property type="match status" value="1"/>
</dbReference>
<evidence type="ECO:0000259" key="2">
    <source>
        <dbReference type="Pfam" id="PF02518"/>
    </source>
</evidence>
<evidence type="ECO:0000313" key="4">
    <source>
        <dbReference type="EMBL" id="MBC8755380.1"/>
    </source>
</evidence>
<feature type="transmembrane region" description="Helical" evidence="1">
    <location>
        <begin position="15"/>
        <end position="38"/>
    </location>
</feature>
<keyword evidence="1" id="KW-1133">Transmembrane helix</keyword>
<keyword evidence="5" id="KW-1185">Reference proteome</keyword>
<name>A0ABR7Q9X8_9FLAO</name>
<protein>
    <submittedName>
        <fullName evidence="4">Histidine kinase</fullName>
    </submittedName>
</protein>
<organism evidence="4 5">
    <name type="scientific">Kordia aestuariivivens</name>
    <dbReference type="NCBI Taxonomy" id="2759037"/>
    <lineage>
        <taxon>Bacteria</taxon>
        <taxon>Pseudomonadati</taxon>
        <taxon>Bacteroidota</taxon>
        <taxon>Flavobacteriia</taxon>
        <taxon>Flavobacteriales</taxon>
        <taxon>Flavobacteriaceae</taxon>
        <taxon>Kordia</taxon>
    </lineage>
</organism>
<evidence type="ECO:0000256" key="1">
    <source>
        <dbReference type="SAM" id="Phobius"/>
    </source>
</evidence>
<evidence type="ECO:0000259" key="3">
    <source>
        <dbReference type="Pfam" id="PF06580"/>
    </source>
</evidence>
<dbReference type="RefSeq" id="WP_187562425.1">
    <property type="nucleotide sequence ID" value="NZ_JACGWS010000006.1"/>
</dbReference>
<proteinExistence type="predicted"/>
<sequence>MSKEEKVDNIFSEEIFFLLSGAALLIAVAVVILFFVFITRKNKLLTEKAISINSYEKKMVELELHALRSQMNPHFVHNSLNAIQYYIQLNDIDQSENYLTRFSKLVRQFFEYSRKQTIRIEEEIDLISNYLALEKLRFEDKLTYEILCDETVDKEAAIPSMVLQPIVENAVNHGIFHKKATGKVTITFSQLSEDTFCVVIKDDGIGIKESQKRAQHTLKNHESHSSQVLDERLKLLEQIDNWNVEYTIKDRAEFSDEEGTIVTLIFKLPN</sequence>
<dbReference type="Proteomes" id="UP000619238">
    <property type="component" value="Unassembled WGS sequence"/>
</dbReference>
<dbReference type="PANTHER" id="PTHR34220">
    <property type="entry name" value="SENSOR HISTIDINE KINASE YPDA"/>
    <property type="match status" value="1"/>
</dbReference>
<feature type="domain" description="Histidine kinase/HSP90-like ATPase" evidence="2">
    <location>
        <begin position="162"/>
        <end position="269"/>
    </location>
</feature>
<keyword evidence="1" id="KW-0472">Membrane</keyword>
<feature type="domain" description="Signal transduction histidine kinase internal region" evidence="3">
    <location>
        <begin position="63"/>
        <end position="142"/>
    </location>
</feature>
<reference evidence="4 5" key="1">
    <citation type="submission" date="2020-07" db="EMBL/GenBank/DDBJ databases">
        <title>Description of Kordia aestuariivivens sp. nov., isolated from a tidal flat.</title>
        <authorList>
            <person name="Park S."/>
            <person name="Yoon J.-H."/>
        </authorList>
    </citation>
    <scope>NUCLEOTIDE SEQUENCE [LARGE SCALE GENOMIC DNA]</scope>
    <source>
        <strain evidence="4 5">YSTF-M3</strain>
    </source>
</reference>
<dbReference type="InterPro" id="IPR003594">
    <property type="entry name" value="HATPase_dom"/>
</dbReference>
<dbReference type="InterPro" id="IPR010559">
    <property type="entry name" value="Sig_transdc_His_kin_internal"/>
</dbReference>
<comment type="caution">
    <text evidence="4">The sequence shown here is derived from an EMBL/GenBank/DDBJ whole genome shotgun (WGS) entry which is preliminary data.</text>
</comment>
<accession>A0ABR7Q9X8</accession>
<keyword evidence="4" id="KW-0418">Kinase</keyword>
<evidence type="ECO:0000313" key="5">
    <source>
        <dbReference type="Proteomes" id="UP000619238"/>
    </source>
</evidence>
<keyword evidence="4" id="KW-0808">Transferase</keyword>
<dbReference type="PANTHER" id="PTHR34220:SF7">
    <property type="entry name" value="SENSOR HISTIDINE KINASE YPDA"/>
    <property type="match status" value="1"/>
</dbReference>
<dbReference type="Pfam" id="PF06580">
    <property type="entry name" value="His_kinase"/>
    <property type="match status" value="1"/>
</dbReference>
<dbReference type="InterPro" id="IPR036890">
    <property type="entry name" value="HATPase_C_sf"/>
</dbReference>
<dbReference type="InterPro" id="IPR050640">
    <property type="entry name" value="Bact_2-comp_sensor_kinase"/>
</dbReference>